<dbReference type="InterPro" id="IPR000184">
    <property type="entry name" value="Bac_surfAg_D15"/>
</dbReference>
<evidence type="ECO:0000256" key="2">
    <source>
        <dbReference type="ARBA" id="ARBA00022452"/>
    </source>
</evidence>
<accession>A0A8J7CVZ7</accession>
<dbReference type="HAMAP" id="MF_01430">
    <property type="entry name" value="OM_assembly_BamA"/>
    <property type="match status" value="1"/>
</dbReference>
<feature type="signal peptide" evidence="8">
    <location>
        <begin position="1"/>
        <end position="22"/>
    </location>
</feature>
<evidence type="ECO:0000256" key="5">
    <source>
        <dbReference type="ARBA" id="ARBA00022737"/>
    </source>
</evidence>
<feature type="domain" description="POTRA" evidence="10">
    <location>
        <begin position="366"/>
        <end position="440"/>
    </location>
</feature>
<dbReference type="InterPro" id="IPR034746">
    <property type="entry name" value="POTRA"/>
</dbReference>
<dbReference type="GO" id="GO:0009279">
    <property type="term" value="C:cell outer membrane"/>
    <property type="evidence" value="ECO:0007669"/>
    <property type="project" value="UniProtKB-SubCell"/>
</dbReference>
<keyword evidence="4 8" id="KW-0732">Signal</keyword>
<keyword evidence="2 8" id="KW-1134">Transmembrane beta strand</keyword>
<keyword evidence="7 8" id="KW-0998">Cell outer membrane</keyword>
<keyword evidence="12" id="KW-1185">Reference proteome</keyword>
<dbReference type="NCBIfam" id="TIGR03303">
    <property type="entry name" value="OM_YaeT"/>
    <property type="match status" value="1"/>
</dbReference>
<comment type="subcellular location">
    <subcellularLocation>
        <location evidence="8">Cell outer membrane</location>
    </subcellularLocation>
    <subcellularLocation>
        <location evidence="1">Membrane</location>
    </subcellularLocation>
</comment>
<protein>
    <recommendedName>
        <fullName evidence="8 9">Outer membrane protein assembly factor BamA</fullName>
    </recommendedName>
</protein>
<comment type="caution">
    <text evidence="11">The sequence shown here is derived from an EMBL/GenBank/DDBJ whole genome shotgun (WGS) entry which is preliminary data.</text>
</comment>
<dbReference type="Gene3D" id="3.10.20.310">
    <property type="entry name" value="membrane protein fhac"/>
    <property type="match status" value="5"/>
</dbReference>
<reference evidence="11" key="1">
    <citation type="submission" date="2020-10" db="EMBL/GenBank/DDBJ databases">
        <title>Genome sequence of the unusual species of purple photosynthetic bacteria, Phaeovibrio sulfidiphilus DSM 23193, type strain.</title>
        <authorList>
            <person name="Kyndt J.A."/>
            <person name="Meyer T.E."/>
        </authorList>
    </citation>
    <scope>NUCLEOTIDE SEQUENCE</scope>
    <source>
        <strain evidence="11">DSM 23193</strain>
    </source>
</reference>
<dbReference type="PROSITE" id="PS51779">
    <property type="entry name" value="POTRA"/>
    <property type="match status" value="3"/>
</dbReference>
<dbReference type="Pfam" id="PF07244">
    <property type="entry name" value="POTRA"/>
    <property type="match status" value="5"/>
</dbReference>
<dbReference type="InterPro" id="IPR039910">
    <property type="entry name" value="D15-like"/>
</dbReference>
<gene>
    <name evidence="8 11" type="primary">bamA</name>
    <name evidence="11" type="ORF">IHV25_04550</name>
</gene>
<dbReference type="AlphaFoldDB" id="A0A8J7CVZ7"/>
<evidence type="ECO:0000256" key="7">
    <source>
        <dbReference type="ARBA" id="ARBA00023237"/>
    </source>
</evidence>
<keyword evidence="3 8" id="KW-0812">Transmembrane</keyword>
<evidence type="ECO:0000313" key="12">
    <source>
        <dbReference type="Proteomes" id="UP000631034"/>
    </source>
</evidence>
<keyword evidence="5 8" id="KW-0677">Repeat</keyword>
<dbReference type="GO" id="GO:0051205">
    <property type="term" value="P:protein insertion into membrane"/>
    <property type="evidence" value="ECO:0007669"/>
    <property type="project" value="UniProtKB-UniRule"/>
</dbReference>
<sequence precursor="true">MGENGKMAFRRLFLALTGVAVATGAPGFPVPEAFAQSRASAHSGAVVSRIIVEGAERIEPETVRTYMTLREGEPYSASLADASLKALFDTGLFADVTIRLEGSSLVVKVIENPIINQVVFEGNKRVPTTALEGEIQLRPRVVFTEWRAQEDVQRILDLYRRSGRFAVSVEPKLIKLDQNRVDVVFEINEGPSTTVKGISFVGNSRFKAGELREVIMTSEETWYKFLSSTDTYDPDRVNYDRELLRRFYLKRGYADFEVRSAIAELSPDRQSFFITFTLHEGERYRFGTIEVESNLENLDPAVLYKMIEVKNGDWYDAKKVEDISESISEEVANLGYAFVDVRPRVTRDAENRVISIVFEVNEGPRVFVDRIDIQGNVRTHDEVIRREFLIAEGDAFNSSKIRRSRQNVQDLGFFETVDVSNQPSPAAADRTTVVVDVKERSTGEVSFGIGWSSSVGALVEVGVRERNFLGRGQDLRASVSWAQRRSQLDLGFTEPYFLDRKLAAGVDAYAVERDLQDESSYDYRSIGGGVRFGWNYNSAWSHSVRYNVEKMKIEHVAWDASRFIRDQKRNTTTSLVGHVLTYDRRDSRLNPTEGYFVSLSNDVAGLGGTEAFLRSDIKAAYYLPVGEILDWNPAWNFNLQGQAGYIFGLGEDVAINQRYFLGGTNLRGFESAGAGTRDPQTEDALGGNWIVTGTAELGIPLGLPEDIGITGRLFTDVGLSGKPDKYDAKLMDWDASPRVSVGFGLTWVSPVGPIAVDFGFPIMKKDYDETETLRLSFGSRF</sequence>
<dbReference type="PROSITE" id="PS51318">
    <property type="entry name" value="TAT"/>
    <property type="match status" value="1"/>
</dbReference>
<keyword evidence="6 8" id="KW-0472">Membrane</keyword>
<dbReference type="PIRSF" id="PIRSF006076">
    <property type="entry name" value="OM_assembly_OMP85"/>
    <property type="match status" value="1"/>
</dbReference>
<evidence type="ECO:0000256" key="9">
    <source>
        <dbReference type="NCBIfam" id="TIGR03303"/>
    </source>
</evidence>
<evidence type="ECO:0000313" key="11">
    <source>
        <dbReference type="EMBL" id="MBE1236916.1"/>
    </source>
</evidence>
<evidence type="ECO:0000256" key="1">
    <source>
        <dbReference type="ARBA" id="ARBA00004370"/>
    </source>
</evidence>
<comment type="subunit">
    <text evidence="8">Part of the Bam complex.</text>
</comment>
<organism evidence="11 12">
    <name type="scientific">Phaeovibrio sulfidiphilus</name>
    <dbReference type="NCBI Taxonomy" id="1220600"/>
    <lineage>
        <taxon>Bacteria</taxon>
        <taxon>Pseudomonadati</taxon>
        <taxon>Pseudomonadota</taxon>
        <taxon>Alphaproteobacteria</taxon>
        <taxon>Rhodospirillales</taxon>
        <taxon>Rhodospirillaceae</taxon>
        <taxon>Phaeovibrio</taxon>
    </lineage>
</organism>
<dbReference type="Proteomes" id="UP000631034">
    <property type="component" value="Unassembled WGS sequence"/>
</dbReference>
<dbReference type="PANTHER" id="PTHR12815:SF23">
    <property type="entry name" value="OUTER MEMBRANE PROTEIN ASSEMBLY FACTOR BAMA"/>
    <property type="match status" value="1"/>
</dbReference>
<evidence type="ECO:0000256" key="8">
    <source>
        <dbReference type="HAMAP-Rule" id="MF_01430"/>
    </source>
</evidence>
<dbReference type="EMBL" id="JACZHT010000002">
    <property type="protein sequence ID" value="MBE1236916.1"/>
    <property type="molecule type" value="Genomic_DNA"/>
</dbReference>
<feature type="domain" description="POTRA" evidence="10">
    <location>
        <begin position="113"/>
        <end position="190"/>
    </location>
</feature>
<evidence type="ECO:0000256" key="4">
    <source>
        <dbReference type="ARBA" id="ARBA00022729"/>
    </source>
</evidence>
<dbReference type="InterPro" id="IPR006311">
    <property type="entry name" value="TAT_signal"/>
</dbReference>
<comment type="function">
    <text evidence="8">Part of the outer membrane protein assembly complex, which is involved in assembly and insertion of beta-barrel proteins into the outer membrane.</text>
</comment>
<feature type="chain" id="PRO_5035348715" description="Outer membrane protein assembly factor BamA" evidence="8">
    <location>
        <begin position="23"/>
        <end position="781"/>
    </location>
</feature>
<feature type="domain" description="POTRA" evidence="10">
    <location>
        <begin position="45"/>
        <end position="112"/>
    </location>
</feature>
<evidence type="ECO:0000256" key="3">
    <source>
        <dbReference type="ARBA" id="ARBA00022692"/>
    </source>
</evidence>
<name>A0A8J7CVZ7_9PROT</name>
<dbReference type="InterPro" id="IPR023707">
    <property type="entry name" value="OM_assembly_BamA"/>
</dbReference>
<dbReference type="PANTHER" id="PTHR12815">
    <property type="entry name" value="SORTING AND ASSEMBLY MACHINERY SAMM50 PROTEIN FAMILY MEMBER"/>
    <property type="match status" value="1"/>
</dbReference>
<comment type="similarity">
    <text evidence="8">Belongs to the BamA family.</text>
</comment>
<dbReference type="Gene3D" id="2.40.160.50">
    <property type="entry name" value="membrane protein fhac: a member of the omp85/tpsb transporter family"/>
    <property type="match status" value="1"/>
</dbReference>
<proteinExistence type="inferred from homology"/>
<dbReference type="InterPro" id="IPR010827">
    <property type="entry name" value="BamA/TamA_POTRA"/>
</dbReference>
<dbReference type="Pfam" id="PF01103">
    <property type="entry name" value="Omp85"/>
    <property type="match status" value="1"/>
</dbReference>
<dbReference type="GO" id="GO:0043165">
    <property type="term" value="P:Gram-negative-bacterium-type cell outer membrane assembly"/>
    <property type="evidence" value="ECO:0007669"/>
    <property type="project" value="UniProtKB-UniRule"/>
</dbReference>
<evidence type="ECO:0000259" key="10">
    <source>
        <dbReference type="PROSITE" id="PS51779"/>
    </source>
</evidence>
<evidence type="ECO:0000256" key="6">
    <source>
        <dbReference type="ARBA" id="ARBA00023136"/>
    </source>
</evidence>